<evidence type="ECO:0000313" key="8">
    <source>
        <dbReference type="EMBL" id="TVU13945.1"/>
    </source>
</evidence>
<evidence type="ECO:0000256" key="5">
    <source>
        <dbReference type="ARBA" id="ARBA00023242"/>
    </source>
</evidence>
<dbReference type="SUPFAM" id="SSF47459">
    <property type="entry name" value="HLH, helix-loop-helix DNA-binding domain"/>
    <property type="match status" value="1"/>
</dbReference>
<evidence type="ECO:0000256" key="2">
    <source>
        <dbReference type="ARBA" id="ARBA00005510"/>
    </source>
</evidence>
<gene>
    <name evidence="8" type="ORF">EJB05_37385</name>
</gene>
<dbReference type="PANTHER" id="PTHR31945">
    <property type="entry name" value="TRANSCRIPTION FACTOR SCREAM2-RELATED"/>
    <property type="match status" value="1"/>
</dbReference>
<dbReference type="GO" id="GO:0043565">
    <property type="term" value="F:sequence-specific DNA binding"/>
    <property type="evidence" value="ECO:0007669"/>
    <property type="project" value="TreeGrafter"/>
</dbReference>
<dbReference type="GO" id="GO:0003700">
    <property type="term" value="F:DNA-binding transcription factor activity"/>
    <property type="evidence" value="ECO:0007669"/>
    <property type="project" value="TreeGrafter"/>
</dbReference>
<dbReference type="GO" id="GO:0005634">
    <property type="term" value="C:nucleus"/>
    <property type="evidence" value="ECO:0007669"/>
    <property type="project" value="UniProtKB-SubCell"/>
</dbReference>
<dbReference type="Pfam" id="PF00010">
    <property type="entry name" value="HLH"/>
    <property type="match status" value="1"/>
</dbReference>
<feature type="region of interest" description="Disordered" evidence="6">
    <location>
        <begin position="173"/>
        <end position="205"/>
    </location>
</feature>
<keyword evidence="3" id="KW-0805">Transcription regulation</keyword>
<dbReference type="InterPro" id="IPR036638">
    <property type="entry name" value="HLH_DNA-bd_sf"/>
</dbReference>
<evidence type="ECO:0000259" key="7">
    <source>
        <dbReference type="PROSITE" id="PS50888"/>
    </source>
</evidence>
<dbReference type="Gene3D" id="4.10.280.10">
    <property type="entry name" value="Helix-loop-helix DNA-binding domain"/>
    <property type="match status" value="1"/>
</dbReference>
<dbReference type="EMBL" id="RWGY01000031">
    <property type="protein sequence ID" value="TVU13945.1"/>
    <property type="molecule type" value="Genomic_DNA"/>
</dbReference>
<comment type="caution">
    <text evidence="8">The sequence shown here is derived from an EMBL/GenBank/DDBJ whole genome shotgun (WGS) entry which is preliminary data.</text>
</comment>
<dbReference type="InterPro" id="IPR051358">
    <property type="entry name" value="TF_AMS/ICE1/BHLH6-like"/>
</dbReference>
<feature type="compositionally biased region" description="Basic and acidic residues" evidence="6">
    <location>
        <begin position="183"/>
        <end position="205"/>
    </location>
</feature>
<comment type="similarity">
    <text evidence="2">Belongs to the bHLH protein family.</text>
</comment>
<feature type="region of interest" description="Disordered" evidence="6">
    <location>
        <begin position="63"/>
        <end position="84"/>
    </location>
</feature>
<dbReference type="AlphaFoldDB" id="A0A5J9TRR3"/>
<proteinExistence type="inferred from homology"/>
<feature type="domain" description="BHLH" evidence="7">
    <location>
        <begin position="109"/>
        <end position="158"/>
    </location>
</feature>
<evidence type="ECO:0000256" key="3">
    <source>
        <dbReference type="ARBA" id="ARBA00023015"/>
    </source>
</evidence>
<dbReference type="Gramene" id="TVU13945">
    <property type="protein sequence ID" value="TVU13945"/>
    <property type="gene ID" value="EJB05_37385"/>
</dbReference>
<dbReference type="Proteomes" id="UP000324897">
    <property type="component" value="Unassembled WGS sequence"/>
</dbReference>
<accession>A0A5J9TRR3</accession>
<dbReference type="PROSITE" id="PS50888">
    <property type="entry name" value="BHLH"/>
    <property type="match status" value="1"/>
</dbReference>
<dbReference type="OrthoDB" id="1886792at2759"/>
<evidence type="ECO:0000256" key="1">
    <source>
        <dbReference type="ARBA" id="ARBA00004123"/>
    </source>
</evidence>
<keyword evidence="5" id="KW-0539">Nucleus</keyword>
<keyword evidence="9" id="KW-1185">Reference proteome</keyword>
<organism evidence="8 9">
    <name type="scientific">Eragrostis curvula</name>
    <name type="common">weeping love grass</name>
    <dbReference type="NCBI Taxonomy" id="38414"/>
    <lineage>
        <taxon>Eukaryota</taxon>
        <taxon>Viridiplantae</taxon>
        <taxon>Streptophyta</taxon>
        <taxon>Embryophyta</taxon>
        <taxon>Tracheophyta</taxon>
        <taxon>Spermatophyta</taxon>
        <taxon>Magnoliopsida</taxon>
        <taxon>Liliopsida</taxon>
        <taxon>Poales</taxon>
        <taxon>Poaceae</taxon>
        <taxon>PACMAD clade</taxon>
        <taxon>Chloridoideae</taxon>
        <taxon>Eragrostideae</taxon>
        <taxon>Eragrostidinae</taxon>
        <taxon>Eragrostis</taxon>
    </lineage>
</organism>
<dbReference type="SMART" id="SM00353">
    <property type="entry name" value="HLH"/>
    <property type="match status" value="1"/>
</dbReference>
<evidence type="ECO:0000256" key="6">
    <source>
        <dbReference type="SAM" id="MobiDB-lite"/>
    </source>
</evidence>
<dbReference type="GO" id="GO:0046983">
    <property type="term" value="F:protein dimerization activity"/>
    <property type="evidence" value="ECO:0007669"/>
    <property type="project" value="InterPro"/>
</dbReference>
<dbReference type="InterPro" id="IPR011598">
    <property type="entry name" value="bHLH_dom"/>
</dbReference>
<name>A0A5J9TRR3_9POAL</name>
<protein>
    <recommendedName>
        <fullName evidence="7">BHLH domain-containing protein</fullName>
    </recommendedName>
</protein>
<feature type="non-terminal residue" evidence="8">
    <location>
        <position position="1"/>
    </location>
</feature>
<sequence length="313" mass="33431">MQHLSPQEQLMVCSCFFNACGSTAHFSIGGGVLAAPVVLDQCEWMQNLMQLGGEVFDGGVSTSVRCDGGSSDGPPQAAGDGDGEQGVRELASEVNRDDAANVAGTRKRRDRAKTIVSERKRRVRMQEKLYELRSLVPNITKMDKASIIGDAVEYVRKLQSHARKLMEEIAALEARPTSTGQDAQHDRRAAAERRDDAGSTRSGGDRRGISSCALVAHVAATRVGEGRFLVTVECERRDGVAAPLYAAVESLSCFRVESSSLGRSAPDRVGATFTLKATCQEESATIGEGTVKLLVMAALGEQGFRPEATPGIS</sequence>
<evidence type="ECO:0000256" key="4">
    <source>
        <dbReference type="ARBA" id="ARBA00023163"/>
    </source>
</evidence>
<evidence type="ECO:0000313" key="9">
    <source>
        <dbReference type="Proteomes" id="UP000324897"/>
    </source>
</evidence>
<comment type="subcellular location">
    <subcellularLocation>
        <location evidence="1">Nucleus</location>
    </subcellularLocation>
</comment>
<dbReference type="PANTHER" id="PTHR31945:SF17">
    <property type="entry name" value="TRANSCRIPTION FACTOR FER-LIKE IRON DEFICIENCY-INDUCED TRANSCRIPTION FACTOR"/>
    <property type="match status" value="1"/>
</dbReference>
<keyword evidence="4" id="KW-0804">Transcription</keyword>
<reference evidence="8 9" key="1">
    <citation type="journal article" date="2019" name="Sci. Rep.">
        <title>A high-quality genome of Eragrostis curvula grass provides insights into Poaceae evolution and supports new strategies to enhance forage quality.</title>
        <authorList>
            <person name="Carballo J."/>
            <person name="Santos B.A.C.M."/>
            <person name="Zappacosta D."/>
            <person name="Garbus I."/>
            <person name="Selva J.P."/>
            <person name="Gallo C.A."/>
            <person name="Diaz A."/>
            <person name="Albertini E."/>
            <person name="Caccamo M."/>
            <person name="Echenique V."/>
        </authorList>
    </citation>
    <scope>NUCLEOTIDE SEQUENCE [LARGE SCALE GENOMIC DNA]</scope>
    <source>
        <strain evidence="9">cv. Victoria</strain>
        <tissue evidence="8">Leaf</tissue>
    </source>
</reference>